<dbReference type="NCBIfam" id="TIGR00360">
    <property type="entry name" value="ComEC_N-term"/>
    <property type="match status" value="1"/>
</dbReference>
<feature type="domain" description="ComEC/Rec2-related protein" evidence="7">
    <location>
        <begin position="179"/>
        <end position="437"/>
    </location>
</feature>
<feature type="transmembrane region" description="Helical" evidence="6">
    <location>
        <begin position="327"/>
        <end position="344"/>
    </location>
</feature>
<feature type="transmembrane region" description="Helical" evidence="6">
    <location>
        <begin position="389"/>
        <end position="412"/>
    </location>
</feature>
<reference evidence="9 10" key="1">
    <citation type="submission" date="2020-08" db="EMBL/GenBank/DDBJ databases">
        <title>Genome public.</title>
        <authorList>
            <person name="Liu C."/>
            <person name="Sun Q."/>
        </authorList>
    </citation>
    <scope>NUCLEOTIDE SEQUENCE [LARGE SCALE GENOMIC DNA]</scope>
    <source>
        <strain evidence="9 10">NSJ-46</strain>
    </source>
</reference>
<feature type="transmembrane region" description="Helical" evidence="6">
    <location>
        <begin position="227"/>
        <end position="244"/>
    </location>
</feature>
<dbReference type="NCBIfam" id="TIGR00361">
    <property type="entry name" value="ComEC_Rec2"/>
    <property type="match status" value="1"/>
</dbReference>
<evidence type="ECO:0000313" key="10">
    <source>
        <dbReference type="Proteomes" id="UP000657421"/>
    </source>
</evidence>
<dbReference type="InterPro" id="IPR052159">
    <property type="entry name" value="Competence_DNA_uptake"/>
</dbReference>
<dbReference type="RefSeq" id="WP_249309795.1">
    <property type="nucleotide sequence ID" value="NZ_JACRSZ010000018.1"/>
</dbReference>
<feature type="transmembrane region" description="Helical" evidence="6">
    <location>
        <begin position="418"/>
        <end position="436"/>
    </location>
</feature>
<evidence type="ECO:0000313" key="9">
    <source>
        <dbReference type="EMBL" id="MBC8574304.1"/>
    </source>
</evidence>
<feature type="transmembrane region" description="Helical" evidence="6">
    <location>
        <begin position="200"/>
        <end position="221"/>
    </location>
</feature>
<feature type="transmembrane region" description="Helical" evidence="6">
    <location>
        <begin position="6"/>
        <end position="23"/>
    </location>
</feature>
<feature type="transmembrane region" description="Helical" evidence="6">
    <location>
        <begin position="350"/>
        <end position="377"/>
    </location>
</feature>
<proteinExistence type="predicted"/>
<comment type="subcellular location">
    <subcellularLocation>
        <location evidence="1">Cell membrane</location>
        <topology evidence="1">Multi-pass membrane protein</topology>
    </subcellularLocation>
</comment>
<evidence type="ECO:0000256" key="2">
    <source>
        <dbReference type="ARBA" id="ARBA00022475"/>
    </source>
</evidence>
<dbReference type="PANTHER" id="PTHR30619">
    <property type="entry name" value="DNA INTERNALIZATION/COMPETENCE PROTEIN COMEC/REC2"/>
    <property type="match status" value="1"/>
</dbReference>
<accession>A0ABR7NDC0</accession>
<feature type="domain" description="DUF4131" evidence="8">
    <location>
        <begin position="2"/>
        <end position="132"/>
    </location>
</feature>
<dbReference type="InterPro" id="IPR004797">
    <property type="entry name" value="Competence_ComEC/Rec2"/>
</dbReference>
<dbReference type="SUPFAM" id="SSF56281">
    <property type="entry name" value="Metallo-hydrolase/oxidoreductase"/>
    <property type="match status" value="1"/>
</dbReference>
<evidence type="ECO:0000256" key="3">
    <source>
        <dbReference type="ARBA" id="ARBA00022692"/>
    </source>
</evidence>
<keyword evidence="2" id="KW-1003">Cell membrane</keyword>
<evidence type="ECO:0000256" key="4">
    <source>
        <dbReference type="ARBA" id="ARBA00022989"/>
    </source>
</evidence>
<dbReference type="InterPro" id="IPR035681">
    <property type="entry name" value="ComA-like_MBL"/>
</dbReference>
<dbReference type="EMBL" id="JACRSZ010000018">
    <property type="protein sequence ID" value="MBC8574304.1"/>
    <property type="molecule type" value="Genomic_DNA"/>
</dbReference>
<evidence type="ECO:0000259" key="7">
    <source>
        <dbReference type="Pfam" id="PF03772"/>
    </source>
</evidence>
<comment type="caution">
    <text evidence="9">The sequence shown here is derived from an EMBL/GenBank/DDBJ whole genome shotgun (WGS) entry which is preliminary data.</text>
</comment>
<keyword evidence="3 6" id="KW-0812">Transmembrane</keyword>
<gene>
    <name evidence="9" type="ORF">H8716_14685</name>
</gene>
<dbReference type="PANTHER" id="PTHR30619:SF1">
    <property type="entry name" value="RECOMBINATION PROTEIN 2"/>
    <property type="match status" value="1"/>
</dbReference>
<dbReference type="Pfam" id="PF13567">
    <property type="entry name" value="DUF4131"/>
    <property type="match status" value="1"/>
</dbReference>
<name>A0ABR7NDC0_9FIRM</name>
<organism evidence="9 10">
    <name type="scientific">Jingyaoa shaoxingensis</name>
    <dbReference type="NCBI Taxonomy" id="2763671"/>
    <lineage>
        <taxon>Bacteria</taxon>
        <taxon>Bacillati</taxon>
        <taxon>Bacillota</taxon>
        <taxon>Clostridia</taxon>
        <taxon>Lachnospirales</taxon>
        <taxon>Lachnospiraceae</taxon>
        <taxon>Jingyaoa</taxon>
    </lineage>
</organism>
<dbReference type="InterPro" id="IPR004477">
    <property type="entry name" value="ComEC_N"/>
</dbReference>
<dbReference type="InterPro" id="IPR025405">
    <property type="entry name" value="DUF4131"/>
</dbReference>
<sequence length="732" mass="81867">MRKRKLCIICFPVIIWLLMTGIWDMRESGRTPHPWKEGSSLTVTGTVYRSETKEDSQSIYLKNISIDSNSVTSDPVISAGKTTRIKAELNKVTELQIGNQIQVTGVCQYFSRAENDGGFDAEQYYASKNIVMLLKKANVERQKKSVDWLGESCRILKEKAGAVLRKSLSSEEAGVMESLLLGEKSGLDGEIRELYQKNGIIHVLAISGLHVSVIGMSLFQFLRKRRWGFVTASVMSGIWIWFYAELTGFSVSSVRAMLMFFLFLGAQILGRTYDLVTAMTVAGVMMLLYDSGLAVQSGFLLSYAAVAGVAASQALPDKHRLLSPFKVSIFTWLMTLPVTAYFYYQVPMYGIFLNLFVVPSMSVIVMAGIGGILAGAVSTTAGTFILAPVHYLLQITFALCRFCGKLPGAIWITGRPALWKAGGYYLTLILLFVILLKKRKIDLIKSTFGIILGIGILSYQGDRDWSVTFLSVGQGDGICIQTELGHVWMMDGGSSTQKNLAKYCLEPYLKYWGIREVDGWMISHFDQDHVSGLIEILEGYEKGWNQKNRNGITVKRILIPDLMQEEDLEKQILQLAEKLQIPVLRCKRLDKIKQDSMQIEVFSPIANFPYENQNAGSMTVKVSYQDFSVLLTGDLEGEGEKQLLENDMGQIDVLKVAHHGSRNSSSEEILDTIGAKVAVISCGKGNRYGHPHRELLDRLEKNGYQIHRTDLEGMIRFTLKKRKEDSDAGRRI</sequence>
<evidence type="ECO:0000259" key="8">
    <source>
        <dbReference type="Pfam" id="PF13567"/>
    </source>
</evidence>
<evidence type="ECO:0000256" key="6">
    <source>
        <dbReference type="SAM" id="Phobius"/>
    </source>
</evidence>
<keyword evidence="4 6" id="KW-1133">Transmembrane helix</keyword>
<dbReference type="Pfam" id="PF03772">
    <property type="entry name" value="Competence"/>
    <property type="match status" value="1"/>
</dbReference>
<dbReference type="CDD" id="cd07731">
    <property type="entry name" value="ComA-like_MBL-fold"/>
    <property type="match status" value="1"/>
</dbReference>
<keyword evidence="10" id="KW-1185">Reference proteome</keyword>
<feature type="transmembrane region" description="Helical" evidence="6">
    <location>
        <begin position="256"/>
        <end position="273"/>
    </location>
</feature>
<dbReference type="InterPro" id="IPR036866">
    <property type="entry name" value="RibonucZ/Hydroxyglut_hydro"/>
</dbReference>
<dbReference type="Proteomes" id="UP000657421">
    <property type="component" value="Unassembled WGS sequence"/>
</dbReference>
<keyword evidence="5 6" id="KW-0472">Membrane</keyword>
<protein>
    <submittedName>
        <fullName evidence="9">DNA internalization-related competence protein ComEC/Rec2</fullName>
    </submittedName>
</protein>
<evidence type="ECO:0000256" key="5">
    <source>
        <dbReference type="ARBA" id="ARBA00023136"/>
    </source>
</evidence>
<dbReference type="Gene3D" id="3.60.15.10">
    <property type="entry name" value="Ribonuclease Z/Hydroxyacylglutathione hydrolase-like"/>
    <property type="match status" value="1"/>
</dbReference>
<evidence type="ECO:0000256" key="1">
    <source>
        <dbReference type="ARBA" id="ARBA00004651"/>
    </source>
</evidence>
<feature type="transmembrane region" description="Helical" evidence="6">
    <location>
        <begin position="293"/>
        <end position="315"/>
    </location>
</feature>